<feature type="transmembrane region" description="Helical" evidence="1">
    <location>
        <begin position="12"/>
        <end position="37"/>
    </location>
</feature>
<evidence type="ECO:0000313" key="3">
    <source>
        <dbReference type="EMBL" id="CAF1682832.1"/>
    </source>
</evidence>
<dbReference type="Proteomes" id="UP000663824">
    <property type="component" value="Unassembled WGS sequence"/>
</dbReference>
<feature type="transmembrane region" description="Helical" evidence="1">
    <location>
        <begin position="57"/>
        <end position="75"/>
    </location>
</feature>
<dbReference type="EMBL" id="CAJNOV010000104">
    <property type="protein sequence ID" value="CAF0985284.1"/>
    <property type="molecule type" value="Genomic_DNA"/>
</dbReference>
<evidence type="ECO:0000256" key="1">
    <source>
        <dbReference type="SAM" id="Phobius"/>
    </source>
</evidence>
<dbReference type="SUPFAM" id="SSF53474">
    <property type="entry name" value="alpha/beta-Hydrolases"/>
    <property type="match status" value="1"/>
</dbReference>
<evidence type="ECO:0000313" key="6">
    <source>
        <dbReference type="EMBL" id="CAF4070494.1"/>
    </source>
</evidence>
<dbReference type="EMBL" id="CAJOBH010006939">
    <property type="protein sequence ID" value="CAF4070494.1"/>
    <property type="molecule type" value="Genomic_DNA"/>
</dbReference>
<gene>
    <name evidence="6" type="ORF">BYL167_LOCUS17489</name>
    <name evidence="2" type="ORF">CJN711_LOCUS1566</name>
    <name evidence="3" type="ORF">KQP761_LOCUS37256</name>
    <name evidence="4" type="ORF">MBJ925_LOCUS34112</name>
    <name evidence="5" type="ORF">SMN809_LOCUS11483</name>
</gene>
<dbReference type="Proteomes" id="UP000663855">
    <property type="component" value="Unassembled WGS sequence"/>
</dbReference>
<accession>A0A814FHZ8</accession>
<dbReference type="EMBL" id="CAJNOW010021119">
    <property type="protein sequence ID" value="CAF1682832.1"/>
    <property type="molecule type" value="Genomic_DNA"/>
</dbReference>
<reference evidence="2" key="1">
    <citation type="submission" date="2021-02" db="EMBL/GenBank/DDBJ databases">
        <authorList>
            <person name="Nowell W R."/>
        </authorList>
    </citation>
    <scope>NUCLEOTIDE SEQUENCE</scope>
</reference>
<dbReference type="EMBL" id="CAJNRE010018728">
    <property type="protein sequence ID" value="CAF2176520.1"/>
    <property type="molecule type" value="Genomic_DNA"/>
</dbReference>
<dbReference type="Proteomes" id="UP000663834">
    <property type="component" value="Unassembled WGS sequence"/>
</dbReference>
<dbReference type="EMBL" id="CAJOBI010004155">
    <property type="protein sequence ID" value="CAF3992579.1"/>
    <property type="molecule type" value="Genomic_DNA"/>
</dbReference>
<dbReference type="PANTHER" id="PTHR33428:SF14">
    <property type="entry name" value="CARBOXYLESTERASE TYPE B DOMAIN-CONTAINING PROTEIN"/>
    <property type="match status" value="1"/>
</dbReference>
<comment type="caution">
    <text evidence="2">The sequence shown here is derived from an EMBL/GenBank/DDBJ whole genome shotgun (WGS) entry which is preliminary data.</text>
</comment>
<dbReference type="OrthoDB" id="2093222at2759"/>
<dbReference type="Pfam" id="PF07224">
    <property type="entry name" value="Chlorophyllase"/>
    <property type="match status" value="1"/>
</dbReference>
<organism evidence="2 7">
    <name type="scientific">Rotaria magnacalcarata</name>
    <dbReference type="NCBI Taxonomy" id="392030"/>
    <lineage>
        <taxon>Eukaryota</taxon>
        <taxon>Metazoa</taxon>
        <taxon>Spiralia</taxon>
        <taxon>Gnathifera</taxon>
        <taxon>Rotifera</taxon>
        <taxon>Eurotatoria</taxon>
        <taxon>Bdelloidea</taxon>
        <taxon>Philodinida</taxon>
        <taxon>Philodinidae</taxon>
        <taxon>Rotaria</taxon>
    </lineage>
</organism>
<evidence type="ECO:0000313" key="4">
    <source>
        <dbReference type="EMBL" id="CAF2176520.1"/>
    </source>
</evidence>
<evidence type="ECO:0008006" key="8">
    <source>
        <dbReference type="Google" id="ProtNLM"/>
    </source>
</evidence>
<dbReference type="AlphaFoldDB" id="A0A814FHZ8"/>
<dbReference type="InterPro" id="IPR017395">
    <property type="entry name" value="Chlorophyllase-like"/>
</dbReference>
<sequence length="339" mass="37486">MQILRKSMFLKLAILFIATMFSSAGKMTHWSVGNLIISDPTTQFRLDMYSPIAPGSYPVLIFLTGLAGLVPATFYHTMATAIAEQNVILIGISKIENIKPEKVAYHLTKFFEWVVKPDDGAARLFAEHKDVHGVTPNVDNLGFLSHSSGAHPLGQYLNTTCGPVKLVIMMNPVDGIDPFGIVQDYITHPPNPLPFRTPTLIISNGLDNIPASKLAPPCAPNNISNDRWYYSLYGPTFHINMTDYGHADNLDEPFHEASKLMCAACKGTMCDPLQYKTDEATLITSFVDAIFGQNVQQLQMIENPQSFLRSHVSNKYDLHGYNYTTGGPGGFCTHDEINN</sequence>
<dbReference type="PANTHER" id="PTHR33428">
    <property type="entry name" value="CHLOROPHYLLASE-2, CHLOROPLASTIC"/>
    <property type="match status" value="1"/>
</dbReference>
<evidence type="ECO:0000313" key="7">
    <source>
        <dbReference type="Proteomes" id="UP000663855"/>
    </source>
</evidence>
<keyword evidence="1" id="KW-0472">Membrane</keyword>
<dbReference type="InterPro" id="IPR029058">
    <property type="entry name" value="AB_hydrolase_fold"/>
</dbReference>
<name>A0A814FHZ8_9BILA</name>
<dbReference type="Proteomes" id="UP000681967">
    <property type="component" value="Unassembled WGS sequence"/>
</dbReference>
<evidence type="ECO:0000313" key="5">
    <source>
        <dbReference type="EMBL" id="CAF3992579.1"/>
    </source>
</evidence>
<evidence type="ECO:0000313" key="2">
    <source>
        <dbReference type="EMBL" id="CAF0985284.1"/>
    </source>
</evidence>
<protein>
    <recommendedName>
        <fullName evidence="8">Chlorophyllase</fullName>
    </recommendedName>
</protein>
<keyword evidence="1" id="KW-1133">Transmembrane helix</keyword>
<keyword evidence="1" id="KW-0812">Transmembrane</keyword>
<dbReference type="Gene3D" id="3.40.50.1820">
    <property type="entry name" value="alpha/beta hydrolase"/>
    <property type="match status" value="1"/>
</dbReference>
<dbReference type="Proteomes" id="UP000676336">
    <property type="component" value="Unassembled WGS sequence"/>
</dbReference>
<proteinExistence type="predicted"/>